<dbReference type="InterPro" id="IPR001789">
    <property type="entry name" value="Sig_transdc_resp-reg_receiver"/>
</dbReference>
<evidence type="ECO:0000259" key="9">
    <source>
        <dbReference type="PROSITE" id="PS01124"/>
    </source>
</evidence>
<sequence>MERGNYMYKMMIVDDEPLVRLALHHLIDWQALHIEIVCEAGDGVEGLALLKARGDIDLLLVDIQMPRMNGIQLLKALNDPVLTKRPLPIILSAYSDYSYVREAFLLGALDYIVKVDMDEDHIVPVIAKAVEELVRLGGVSKTNAIEHANKQLVQQSDKDALLQKLFDFDPKEDAESFEQWLLSANGLLNETNEMAIIIQIARGIDTTKLHSFIQQTIQTVLHEMSILHEIVRQEAGEYVLLCAFPNERSESAIRAHIHSALTMIQTRLLQYVNASISVGISDLANGSRQWPRLCQQAKQLAAKSYFAGVGKLFYRESASQESCVKDTGGHELWDYLRAGRLALLQALKQPDESQWVREYEQLEKRMYDARQELPDRVRAVFVDMLWELGAVLYAKGMRLEEIQPTSHNPFDEIKQMETLEETQQYVRQLLQRAHSVIHGNSLMNAARYSPSIASAKKFLDMHYREEINQSLISEMVGVSESYLSKQFVKEVGCNFIHYLTKLRIEEAKQLLELGIKISDISERIGYLNPEHFSRIFKKMTGFSPKAYRESLEKV</sequence>
<dbReference type="Gene3D" id="1.10.10.60">
    <property type="entry name" value="Homeodomain-like"/>
    <property type="match status" value="2"/>
</dbReference>
<evidence type="ECO:0000256" key="4">
    <source>
        <dbReference type="ARBA" id="ARBA00023012"/>
    </source>
</evidence>
<evidence type="ECO:0000256" key="8">
    <source>
        <dbReference type="PROSITE-ProRule" id="PRU00169"/>
    </source>
</evidence>
<feature type="domain" description="HTH araC/xylS-type" evidence="9">
    <location>
        <begin position="453"/>
        <end position="550"/>
    </location>
</feature>
<dbReference type="PROSITE" id="PS50110">
    <property type="entry name" value="RESPONSE_REGULATORY"/>
    <property type="match status" value="1"/>
</dbReference>
<feature type="domain" description="Response regulatory" evidence="10">
    <location>
        <begin position="9"/>
        <end position="129"/>
    </location>
</feature>
<evidence type="ECO:0000256" key="6">
    <source>
        <dbReference type="ARBA" id="ARBA00023125"/>
    </source>
</evidence>
<dbReference type="Gene3D" id="3.40.50.2300">
    <property type="match status" value="1"/>
</dbReference>
<evidence type="ECO:0000313" key="11">
    <source>
        <dbReference type="EMBL" id="NOU90701.1"/>
    </source>
</evidence>
<dbReference type="CDD" id="cd17536">
    <property type="entry name" value="REC_YesN-like"/>
    <property type="match status" value="1"/>
</dbReference>
<keyword evidence="7" id="KW-0804">Transcription</keyword>
<proteinExistence type="predicted"/>
<comment type="caution">
    <text evidence="11">The sequence shown here is derived from an EMBL/GenBank/DDBJ whole genome shotgun (WGS) entry which is preliminary data.</text>
</comment>
<dbReference type="PANTHER" id="PTHR42713">
    <property type="entry name" value="HISTIDINE KINASE-RELATED"/>
    <property type="match status" value="1"/>
</dbReference>
<evidence type="ECO:0000256" key="5">
    <source>
        <dbReference type="ARBA" id="ARBA00023015"/>
    </source>
</evidence>
<dbReference type="InterPro" id="IPR018062">
    <property type="entry name" value="HTH_AraC-typ_CS"/>
</dbReference>
<protein>
    <submittedName>
        <fullName evidence="11">Helix-turn-helix domain-containing protein</fullName>
    </submittedName>
</protein>
<keyword evidence="5" id="KW-0805">Transcription regulation</keyword>
<keyword evidence="6" id="KW-0238">DNA-binding</keyword>
<feature type="modified residue" description="4-aspartylphosphate" evidence="8">
    <location>
        <position position="62"/>
    </location>
</feature>
<gene>
    <name evidence="11" type="ORF">GC102_33970</name>
</gene>
<evidence type="ECO:0000259" key="10">
    <source>
        <dbReference type="PROSITE" id="PS50110"/>
    </source>
</evidence>
<evidence type="ECO:0000256" key="7">
    <source>
        <dbReference type="ARBA" id="ARBA00023163"/>
    </source>
</evidence>
<accession>A0ABX1ZBJ9</accession>
<dbReference type="SMART" id="SM00342">
    <property type="entry name" value="HTH_ARAC"/>
    <property type="match status" value="1"/>
</dbReference>
<dbReference type="InterPro" id="IPR011006">
    <property type="entry name" value="CheY-like_superfamily"/>
</dbReference>
<keyword evidence="12" id="KW-1185">Reference proteome</keyword>
<name>A0ABX1ZBJ9_9BACL</name>
<dbReference type="Pfam" id="PF12833">
    <property type="entry name" value="HTH_18"/>
    <property type="match status" value="1"/>
</dbReference>
<dbReference type="InterPro" id="IPR020449">
    <property type="entry name" value="Tscrpt_reg_AraC-type_HTH"/>
</dbReference>
<keyword evidence="4" id="KW-0902">Two-component regulatory system</keyword>
<evidence type="ECO:0000256" key="2">
    <source>
        <dbReference type="ARBA" id="ARBA00022490"/>
    </source>
</evidence>
<dbReference type="Proteomes" id="UP000658690">
    <property type="component" value="Unassembled WGS sequence"/>
</dbReference>
<reference evidence="11 12" key="1">
    <citation type="submission" date="2019-10" db="EMBL/GenBank/DDBJ databases">
        <title>Description of Paenibacillus choica sp. nov.</title>
        <authorList>
            <person name="Carlier A."/>
            <person name="Qi S."/>
        </authorList>
    </citation>
    <scope>NUCLEOTIDE SEQUENCE [LARGE SCALE GENOMIC DNA]</scope>
    <source>
        <strain evidence="11 12">LMG 31460</strain>
    </source>
</reference>
<dbReference type="InterPro" id="IPR009057">
    <property type="entry name" value="Homeodomain-like_sf"/>
</dbReference>
<dbReference type="PROSITE" id="PS01124">
    <property type="entry name" value="HTH_ARAC_FAMILY_2"/>
    <property type="match status" value="1"/>
</dbReference>
<dbReference type="SMART" id="SM00448">
    <property type="entry name" value="REC"/>
    <property type="match status" value="1"/>
</dbReference>
<dbReference type="SUPFAM" id="SSF46689">
    <property type="entry name" value="Homeodomain-like"/>
    <property type="match status" value="2"/>
</dbReference>
<dbReference type="PROSITE" id="PS00041">
    <property type="entry name" value="HTH_ARAC_FAMILY_1"/>
    <property type="match status" value="1"/>
</dbReference>
<evidence type="ECO:0000313" key="12">
    <source>
        <dbReference type="Proteomes" id="UP000658690"/>
    </source>
</evidence>
<organism evidence="11 12">
    <name type="scientific">Paenibacillus germinis</name>
    <dbReference type="NCBI Taxonomy" id="2654979"/>
    <lineage>
        <taxon>Bacteria</taxon>
        <taxon>Bacillati</taxon>
        <taxon>Bacillota</taxon>
        <taxon>Bacilli</taxon>
        <taxon>Bacillales</taxon>
        <taxon>Paenibacillaceae</taxon>
        <taxon>Paenibacillus</taxon>
    </lineage>
</organism>
<dbReference type="InterPro" id="IPR051552">
    <property type="entry name" value="HptR"/>
</dbReference>
<keyword evidence="3 8" id="KW-0597">Phosphoprotein</keyword>
<evidence type="ECO:0000256" key="3">
    <source>
        <dbReference type="ARBA" id="ARBA00022553"/>
    </source>
</evidence>
<dbReference type="Pfam" id="PF00072">
    <property type="entry name" value="Response_reg"/>
    <property type="match status" value="1"/>
</dbReference>
<dbReference type="PANTHER" id="PTHR42713:SF3">
    <property type="entry name" value="TRANSCRIPTIONAL REGULATORY PROTEIN HPTR"/>
    <property type="match status" value="1"/>
</dbReference>
<evidence type="ECO:0000256" key="1">
    <source>
        <dbReference type="ARBA" id="ARBA00004496"/>
    </source>
</evidence>
<dbReference type="SUPFAM" id="SSF52172">
    <property type="entry name" value="CheY-like"/>
    <property type="match status" value="1"/>
</dbReference>
<dbReference type="InterPro" id="IPR018060">
    <property type="entry name" value="HTH_AraC"/>
</dbReference>
<dbReference type="EMBL" id="WHOC01000176">
    <property type="protein sequence ID" value="NOU90701.1"/>
    <property type="molecule type" value="Genomic_DNA"/>
</dbReference>
<comment type="subcellular location">
    <subcellularLocation>
        <location evidence="1">Cytoplasm</location>
    </subcellularLocation>
</comment>
<keyword evidence="2" id="KW-0963">Cytoplasm</keyword>
<dbReference type="PRINTS" id="PR00032">
    <property type="entry name" value="HTHARAC"/>
</dbReference>